<dbReference type="Proteomes" id="UP000295706">
    <property type="component" value="Unassembled WGS sequence"/>
</dbReference>
<dbReference type="Pfam" id="PF05336">
    <property type="entry name" value="rhaM"/>
    <property type="match status" value="1"/>
</dbReference>
<name>A0A4R4KFF6_9BACT</name>
<gene>
    <name evidence="1" type="ORF">EZE20_11180</name>
</gene>
<keyword evidence="2" id="KW-1185">Reference proteome</keyword>
<protein>
    <submittedName>
        <fullName evidence="1">L-rhamnose mutarotase</fullName>
    </submittedName>
</protein>
<evidence type="ECO:0000313" key="1">
    <source>
        <dbReference type="EMBL" id="TDB65259.1"/>
    </source>
</evidence>
<dbReference type="Gene3D" id="3.30.70.100">
    <property type="match status" value="1"/>
</dbReference>
<dbReference type="EMBL" id="SMJU01000006">
    <property type="protein sequence ID" value="TDB65259.1"/>
    <property type="molecule type" value="Genomic_DNA"/>
</dbReference>
<reference evidence="1 2" key="1">
    <citation type="submission" date="2019-02" db="EMBL/GenBank/DDBJ databases">
        <title>Arundinibacter roseus gen. nov., sp. nov., a new member of the family Cytophagaceae.</title>
        <authorList>
            <person name="Szuroczki S."/>
            <person name="Khayer B."/>
            <person name="Sproer C."/>
            <person name="Toumi M."/>
            <person name="Szabo A."/>
            <person name="Felfoldi T."/>
            <person name="Schumann P."/>
            <person name="Toth E."/>
        </authorList>
    </citation>
    <scope>NUCLEOTIDE SEQUENCE [LARGE SCALE GENOMIC DNA]</scope>
    <source>
        <strain evidence="1 2">DMA-k-7a</strain>
    </source>
</reference>
<dbReference type="InterPro" id="IPR008000">
    <property type="entry name" value="Rham/fucose_mutarotase"/>
</dbReference>
<sequence length="114" mass="13859">MKRYCFTLDLKDDPKLIAEYEAHHRAVWPEILESIVEPGIEQMEIYRFHTRLFMIMDVNERFNFKLKELLDENNLRVQQWEQLMWTYQQALPTAKPGEKWVLTKKIFDLQKSIA</sequence>
<dbReference type="PANTHER" id="PTHR43239">
    <property type="entry name" value="UPF0734 PROTEIN DDB_G0273871/DDB_G0273177"/>
    <property type="match status" value="1"/>
</dbReference>
<dbReference type="OrthoDB" id="1430580at2"/>
<dbReference type="SUPFAM" id="SSF54909">
    <property type="entry name" value="Dimeric alpha+beta barrel"/>
    <property type="match status" value="1"/>
</dbReference>
<dbReference type="InterPro" id="IPR052996">
    <property type="entry name" value="Carb_Metab_Mutarotase"/>
</dbReference>
<proteinExistence type="predicted"/>
<dbReference type="PANTHER" id="PTHR43239:SF1">
    <property type="entry name" value="UPF0734 PROTEIN DDB_G0273871_DDB_G0273177"/>
    <property type="match status" value="1"/>
</dbReference>
<dbReference type="RefSeq" id="WP_132117556.1">
    <property type="nucleotide sequence ID" value="NZ_SMJU01000006.1"/>
</dbReference>
<comment type="caution">
    <text evidence="1">The sequence shown here is derived from an EMBL/GenBank/DDBJ whole genome shotgun (WGS) entry which is preliminary data.</text>
</comment>
<organism evidence="1 2">
    <name type="scientific">Arundinibacter roseus</name>
    <dbReference type="NCBI Taxonomy" id="2070510"/>
    <lineage>
        <taxon>Bacteria</taxon>
        <taxon>Pseudomonadati</taxon>
        <taxon>Bacteroidota</taxon>
        <taxon>Cytophagia</taxon>
        <taxon>Cytophagales</taxon>
        <taxon>Spirosomataceae</taxon>
        <taxon>Arundinibacter</taxon>
    </lineage>
</organism>
<accession>A0A4R4KFF6</accession>
<dbReference type="InterPro" id="IPR011008">
    <property type="entry name" value="Dimeric_a/b-barrel"/>
</dbReference>
<dbReference type="AlphaFoldDB" id="A0A4R4KFF6"/>
<dbReference type="GO" id="GO:0016857">
    <property type="term" value="F:racemase and epimerase activity, acting on carbohydrates and derivatives"/>
    <property type="evidence" value="ECO:0007669"/>
    <property type="project" value="InterPro"/>
</dbReference>
<evidence type="ECO:0000313" key="2">
    <source>
        <dbReference type="Proteomes" id="UP000295706"/>
    </source>
</evidence>